<accession>A0AA43XLH2</accession>
<dbReference type="FunFam" id="1.10.287.1080:FF:000001">
    <property type="entry name" value="Nucleoside triphosphate pyrophosphohydrolase"/>
    <property type="match status" value="1"/>
</dbReference>
<keyword evidence="4" id="KW-1185">Reference proteome</keyword>
<evidence type="ECO:0000313" key="4">
    <source>
        <dbReference type="Proteomes" id="UP000449710"/>
    </source>
</evidence>
<dbReference type="GO" id="GO:0047429">
    <property type="term" value="F:nucleoside triphosphate diphosphatase activity"/>
    <property type="evidence" value="ECO:0007669"/>
    <property type="project" value="UniProtKB-EC"/>
</dbReference>
<protein>
    <submittedName>
        <fullName evidence="3">Nucleoside triphosphate pyrophosphohydrolase</fullName>
        <ecNumber evidence="3">3.6.1.9</ecNumber>
    </submittedName>
</protein>
<proteinExistence type="predicted"/>
<dbReference type="PANTHER" id="PTHR30522">
    <property type="entry name" value="NUCLEOSIDE TRIPHOSPHATE PYROPHOSPHOHYDROLASE"/>
    <property type="match status" value="1"/>
</dbReference>
<dbReference type="GO" id="GO:0006203">
    <property type="term" value="P:dGTP catabolic process"/>
    <property type="evidence" value="ECO:0007669"/>
    <property type="project" value="TreeGrafter"/>
</dbReference>
<reference evidence="3 4" key="1">
    <citation type="submission" date="2019-04" db="EMBL/GenBank/DDBJ databases">
        <title>Isachenkonia alkalipeptolytica gen. nov. sp. nov. a new anaerobic, alkiliphilic organothrophic bacterium capable to reduce synthesized ferrihydrite isolated from a soda lake.</title>
        <authorList>
            <person name="Toshchakov S.V."/>
            <person name="Zavarzina D.G."/>
            <person name="Zhilina T.N."/>
            <person name="Kostrikina N.A."/>
            <person name="Kublanov I.V."/>
        </authorList>
    </citation>
    <scope>NUCLEOTIDE SEQUENCE [LARGE SCALE GENOMIC DNA]</scope>
    <source>
        <strain evidence="3 4">Z-1701</strain>
    </source>
</reference>
<dbReference type="EMBL" id="SUMG01000013">
    <property type="protein sequence ID" value="NBG88907.1"/>
    <property type="molecule type" value="Genomic_DNA"/>
</dbReference>
<dbReference type="InterPro" id="IPR004518">
    <property type="entry name" value="MazG-like_dom"/>
</dbReference>
<evidence type="ECO:0000313" key="3">
    <source>
        <dbReference type="EMBL" id="NBG88907.1"/>
    </source>
</evidence>
<dbReference type="InterPro" id="IPR048015">
    <property type="entry name" value="NTP-PPase_MazG-like_N"/>
</dbReference>
<dbReference type="GO" id="GO:0046081">
    <property type="term" value="P:dUTP catabolic process"/>
    <property type="evidence" value="ECO:0007669"/>
    <property type="project" value="TreeGrafter"/>
</dbReference>
<dbReference type="InterPro" id="IPR011551">
    <property type="entry name" value="NTP_PyrPHydrolase_MazG"/>
</dbReference>
<dbReference type="GO" id="GO:0046076">
    <property type="term" value="P:dTTP catabolic process"/>
    <property type="evidence" value="ECO:0007669"/>
    <property type="project" value="TreeGrafter"/>
</dbReference>
<evidence type="ECO:0000256" key="1">
    <source>
        <dbReference type="SAM" id="MobiDB-lite"/>
    </source>
</evidence>
<dbReference type="PANTHER" id="PTHR30522:SF0">
    <property type="entry name" value="NUCLEOSIDE TRIPHOSPHATE PYROPHOSPHOHYDROLASE"/>
    <property type="match status" value="1"/>
</dbReference>
<dbReference type="Pfam" id="PF03819">
    <property type="entry name" value="MazG"/>
    <property type="match status" value="2"/>
</dbReference>
<feature type="region of interest" description="Disordered" evidence="1">
    <location>
        <begin position="99"/>
        <end position="127"/>
    </location>
</feature>
<dbReference type="AlphaFoldDB" id="A0AA43XLH2"/>
<feature type="domain" description="NTP pyrophosphohydrolase MazG-like" evidence="2">
    <location>
        <begin position="158"/>
        <end position="221"/>
    </location>
</feature>
<dbReference type="FunFam" id="1.10.287.1080:FF:000003">
    <property type="entry name" value="Nucleoside triphosphate pyrophosphohydrolase"/>
    <property type="match status" value="1"/>
</dbReference>
<dbReference type="GO" id="GO:0006950">
    <property type="term" value="P:response to stress"/>
    <property type="evidence" value="ECO:0007669"/>
    <property type="project" value="UniProtKB-ARBA"/>
</dbReference>
<feature type="domain" description="NTP pyrophosphohydrolase MazG-like" evidence="2">
    <location>
        <begin position="23"/>
        <end position="96"/>
    </location>
</feature>
<dbReference type="CDD" id="cd11529">
    <property type="entry name" value="NTP-PPase_MazG_Cterm"/>
    <property type="match status" value="1"/>
</dbReference>
<dbReference type="Gene3D" id="1.10.287.1080">
    <property type="entry name" value="MazG-like"/>
    <property type="match status" value="2"/>
</dbReference>
<dbReference type="GO" id="GO:0046052">
    <property type="term" value="P:UTP catabolic process"/>
    <property type="evidence" value="ECO:0007669"/>
    <property type="project" value="TreeGrafter"/>
</dbReference>
<comment type="caution">
    <text evidence="3">The sequence shown here is derived from an EMBL/GenBank/DDBJ whole genome shotgun (WGS) entry which is preliminary data.</text>
</comment>
<dbReference type="Proteomes" id="UP000449710">
    <property type="component" value="Unassembled WGS sequence"/>
</dbReference>
<dbReference type="NCBIfam" id="TIGR00444">
    <property type="entry name" value="mazG"/>
    <property type="match status" value="1"/>
</dbReference>
<dbReference type="NCBIfam" id="NF007113">
    <property type="entry name" value="PRK09562.1"/>
    <property type="match status" value="1"/>
</dbReference>
<dbReference type="GO" id="GO:0046061">
    <property type="term" value="P:dATP catabolic process"/>
    <property type="evidence" value="ECO:0007669"/>
    <property type="project" value="TreeGrafter"/>
</dbReference>
<gene>
    <name evidence="3" type="primary">mazG</name>
    <name evidence="3" type="ORF">ISALK_10380</name>
</gene>
<keyword evidence="3" id="KW-0378">Hydrolase</keyword>
<dbReference type="GO" id="GO:0046047">
    <property type="term" value="P:TTP catabolic process"/>
    <property type="evidence" value="ECO:0007669"/>
    <property type="project" value="TreeGrafter"/>
</dbReference>
<dbReference type="InterPro" id="IPR048011">
    <property type="entry name" value="NTP-PPase_MazG-like_C"/>
</dbReference>
<sequence length="255" mass="29408">MSNLEELMDALRGEGGCPWDRAQTHESLKPHLIEEAYEVLEALEEENDPLLQEELGDLLLQVLFHSTIAKEQGRFQLKDVMQGLGEKIVFRHPHVFKDRTADSEGEASASWEDQKRKEKNITSTTESMKRIPKHLPALMRADKIQGKARQVGFDWEDPKEVILKVQEELGELLEAHEEGNRKKIQEEGGDLLFSVVNLLRFFDVEPEGALNRTTDKFIRRFDSVEQDAEKGGKPMKYMDLKDLEKLWQQAKRKKG</sequence>
<dbReference type="SUPFAM" id="SSF101386">
    <property type="entry name" value="all-alpha NTP pyrophosphatases"/>
    <property type="match status" value="2"/>
</dbReference>
<name>A0AA43XLH2_9CLOT</name>
<evidence type="ECO:0000259" key="2">
    <source>
        <dbReference type="Pfam" id="PF03819"/>
    </source>
</evidence>
<dbReference type="EC" id="3.6.1.9" evidence="3"/>
<dbReference type="CDD" id="cd11528">
    <property type="entry name" value="NTP-PPase_MazG_Nterm"/>
    <property type="match status" value="1"/>
</dbReference>
<organism evidence="3 4">
    <name type="scientific">Isachenkonia alkalipeptolytica</name>
    <dbReference type="NCBI Taxonomy" id="2565777"/>
    <lineage>
        <taxon>Bacteria</taxon>
        <taxon>Bacillati</taxon>
        <taxon>Bacillota</taxon>
        <taxon>Clostridia</taxon>
        <taxon>Eubacteriales</taxon>
        <taxon>Clostridiaceae</taxon>
        <taxon>Isachenkonia</taxon>
    </lineage>
</organism>